<evidence type="ECO:0000313" key="10">
    <source>
        <dbReference type="EMBL" id="KAL0016142.1"/>
    </source>
</evidence>
<feature type="domain" description="DDE Tnp4" evidence="9">
    <location>
        <begin position="6"/>
        <end position="88"/>
    </location>
</feature>
<evidence type="ECO:0000256" key="7">
    <source>
        <dbReference type="ARBA" id="ARBA00023242"/>
    </source>
</evidence>
<proteinExistence type="inferred from homology"/>
<dbReference type="GO" id="GO:0005634">
    <property type="term" value="C:nucleus"/>
    <property type="evidence" value="ECO:0007669"/>
    <property type="project" value="UniProtKB-SubCell"/>
</dbReference>
<keyword evidence="6" id="KW-0378">Hydrolase</keyword>
<gene>
    <name evidence="10" type="ORF">SO802_003211</name>
</gene>
<keyword evidence="11" id="KW-1185">Reference proteome</keyword>
<feature type="region of interest" description="Disordered" evidence="8">
    <location>
        <begin position="106"/>
        <end position="135"/>
    </location>
</feature>
<dbReference type="GO" id="GO:0004518">
    <property type="term" value="F:nuclease activity"/>
    <property type="evidence" value="ECO:0007669"/>
    <property type="project" value="UniProtKB-KW"/>
</dbReference>
<dbReference type="GO" id="GO:0016787">
    <property type="term" value="F:hydrolase activity"/>
    <property type="evidence" value="ECO:0007669"/>
    <property type="project" value="UniProtKB-KW"/>
</dbReference>
<keyword evidence="7" id="KW-0539">Nucleus</keyword>
<comment type="subcellular location">
    <subcellularLocation>
        <location evidence="2">Nucleus</location>
    </subcellularLocation>
</comment>
<dbReference type="Proteomes" id="UP001459277">
    <property type="component" value="Unassembled WGS sequence"/>
</dbReference>
<evidence type="ECO:0000256" key="4">
    <source>
        <dbReference type="ARBA" id="ARBA00022722"/>
    </source>
</evidence>
<organism evidence="10 11">
    <name type="scientific">Lithocarpus litseifolius</name>
    <dbReference type="NCBI Taxonomy" id="425828"/>
    <lineage>
        <taxon>Eukaryota</taxon>
        <taxon>Viridiplantae</taxon>
        <taxon>Streptophyta</taxon>
        <taxon>Embryophyta</taxon>
        <taxon>Tracheophyta</taxon>
        <taxon>Spermatophyta</taxon>
        <taxon>Magnoliopsida</taxon>
        <taxon>eudicotyledons</taxon>
        <taxon>Gunneridae</taxon>
        <taxon>Pentapetalae</taxon>
        <taxon>rosids</taxon>
        <taxon>fabids</taxon>
        <taxon>Fagales</taxon>
        <taxon>Fagaceae</taxon>
        <taxon>Lithocarpus</taxon>
    </lineage>
</organism>
<evidence type="ECO:0000256" key="2">
    <source>
        <dbReference type="ARBA" id="ARBA00004123"/>
    </source>
</evidence>
<name>A0AAW2E255_9ROSI</name>
<protein>
    <recommendedName>
        <fullName evidence="9">DDE Tnp4 domain-containing protein</fullName>
    </recommendedName>
</protein>
<comment type="cofactor">
    <cofactor evidence="1">
        <name>a divalent metal cation</name>
        <dbReference type="ChEBI" id="CHEBI:60240"/>
    </cofactor>
</comment>
<evidence type="ECO:0000256" key="3">
    <source>
        <dbReference type="ARBA" id="ARBA00006958"/>
    </source>
</evidence>
<comment type="similarity">
    <text evidence="3">Belongs to the HARBI1 family.</text>
</comment>
<evidence type="ECO:0000313" key="11">
    <source>
        <dbReference type="Proteomes" id="UP001459277"/>
    </source>
</evidence>
<evidence type="ECO:0000259" key="9">
    <source>
        <dbReference type="Pfam" id="PF13359"/>
    </source>
</evidence>
<evidence type="ECO:0000256" key="1">
    <source>
        <dbReference type="ARBA" id="ARBA00001968"/>
    </source>
</evidence>
<dbReference type="InterPro" id="IPR045249">
    <property type="entry name" value="HARBI1-like"/>
</dbReference>
<evidence type="ECO:0000256" key="5">
    <source>
        <dbReference type="ARBA" id="ARBA00022723"/>
    </source>
</evidence>
<dbReference type="PANTHER" id="PTHR22930">
    <property type="match status" value="1"/>
</dbReference>
<dbReference type="Pfam" id="PF13359">
    <property type="entry name" value="DDE_Tnp_4"/>
    <property type="match status" value="1"/>
</dbReference>
<keyword evidence="5" id="KW-0479">Metal-binding</keyword>
<dbReference type="GO" id="GO:0046872">
    <property type="term" value="F:metal ion binding"/>
    <property type="evidence" value="ECO:0007669"/>
    <property type="project" value="UniProtKB-KW"/>
</dbReference>
<evidence type="ECO:0000256" key="6">
    <source>
        <dbReference type="ARBA" id="ARBA00022801"/>
    </source>
</evidence>
<dbReference type="PANTHER" id="PTHR22930:SF228">
    <property type="entry name" value="PROTEIN ALP1-LIKE"/>
    <property type="match status" value="1"/>
</dbReference>
<accession>A0AAW2E255</accession>
<keyword evidence="4" id="KW-0540">Nuclease</keyword>
<sequence>MGLYYLVNLGFAIGFAFLPPHKLQEYRGSGRQARTPQELFNYRNSLLHMVIERCFGVLKGRFSILNDMHSYSQSRQRLIVTACCVLHNFICMYSHSDEMFHAWEGQDVEPGNTSTSGGARVGGGGNEEAFSPQAQ</sequence>
<reference evidence="10 11" key="1">
    <citation type="submission" date="2024-01" db="EMBL/GenBank/DDBJ databases">
        <title>A telomere-to-telomere, gap-free genome of sweet tea (Lithocarpus litseifolius).</title>
        <authorList>
            <person name="Zhou J."/>
        </authorList>
    </citation>
    <scope>NUCLEOTIDE SEQUENCE [LARGE SCALE GENOMIC DNA]</scope>
    <source>
        <strain evidence="10">Zhou-2022a</strain>
        <tissue evidence="10">Leaf</tissue>
    </source>
</reference>
<dbReference type="AlphaFoldDB" id="A0AAW2E255"/>
<comment type="caution">
    <text evidence="10">The sequence shown here is derived from an EMBL/GenBank/DDBJ whole genome shotgun (WGS) entry which is preliminary data.</text>
</comment>
<dbReference type="InterPro" id="IPR027806">
    <property type="entry name" value="HARBI1_dom"/>
</dbReference>
<evidence type="ECO:0000256" key="8">
    <source>
        <dbReference type="SAM" id="MobiDB-lite"/>
    </source>
</evidence>
<dbReference type="EMBL" id="JAZDWU010000001">
    <property type="protein sequence ID" value="KAL0016142.1"/>
    <property type="molecule type" value="Genomic_DNA"/>
</dbReference>